<dbReference type="InterPro" id="IPR018060">
    <property type="entry name" value="HTH_AraC"/>
</dbReference>
<dbReference type="InterPro" id="IPR001789">
    <property type="entry name" value="Sig_transdc_resp-reg_receiver"/>
</dbReference>
<evidence type="ECO:0000256" key="1">
    <source>
        <dbReference type="ARBA" id="ARBA00018672"/>
    </source>
</evidence>
<dbReference type="SMART" id="SM00342">
    <property type="entry name" value="HTH_ARAC"/>
    <property type="match status" value="1"/>
</dbReference>
<name>A0A1M6NFM0_9FIRM</name>
<feature type="domain" description="Response regulatory" evidence="9">
    <location>
        <begin position="3"/>
        <end position="120"/>
    </location>
</feature>
<dbReference type="PROSITE" id="PS01124">
    <property type="entry name" value="HTH_ARAC_FAMILY_2"/>
    <property type="match status" value="1"/>
</dbReference>
<keyword evidence="11" id="KW-1185">Reference proteome</keyword>
<evidence type="ECO:0000256" key="3">
    <source>
        <dbReference type="ARBA" id="ARBA00023125"/>
    </source>
</evidence>
<evidence type="ECO:0000256" key="5">
    <source>
        <dbReference type="ARBA" id="ARBA00024867"/>
    </source>
</evidence>
<dbReference type="AlphaFoldDB" id="A0A1M6NFM0"/>
<feature type="modified residue" description="4-aspartylphosphate" evidence="6">
    <location>
        <position position="55"/>
    </location>
</feature>
<dbReference type="SMART" id="SM00448">
    <property type="entry name" value="REC"/>
    <property type="match status" value="1"/>
</dbReference>
<evidence type="ECO:0000259" key="8">
    <source>
        <dbReference type="PROSITE" id="PS01124"/>
    </source>
</evidence>
<dbReference type="PRINTS" id="PR00032">
    <property type="entry name" value="HTHARAC"/>
</dbReference>
<keyword evidence="7" id="KW-0175">Coiled coil</keyword>
<dbReference type="InterPro" id="IPR011006">
    <property type="entry name" value="CheY-like_superfamily"/>
</dbReference>
<dbReference type="PANTHER" id="PTHR43280">
    <property type="entry name" value="ARAC-FAMILY TRANSCRIPTIONAL REGULATOR"/>
    <property type="match status" value="1"/>
</dbReference>
<dbReference type="SUPFAM" id="SSF46689">
    <property type="entry name" value="Homeodomain-like"/>
    <property type="match status" value="2"/>
</dbReference>
<dbReference type="InterPro" id="IPR009057">
    <property type="entry name" value="Homeodomain-like_sf"/>
</dbReference>
<keyword evidence="3" id="KW-0238">DNA-binding</keyword>
<dbReference type="GO" id="GO:0003700">
    <property type="term" value="F:DNA-binding transcription factor activity"/>
    <property type="evidence" value="ECO:0007669"/>
    <property type="project" value="InterPro"/>
</dbReference>
<dbReference type="GO" id="GO:0000160">
    <property type="term" value="P:phosphorelay signal transduction system"/>
    <property type="evidence" value="ECO:0007669"/>
    <property type="project" value="InterPro"/>
</dbReference>
<evidence type="ECO:0000313" key="11">
    <source>
        <dbReference type="Proteomes" id="UP000242497"/>
    </source>
</evidence>
<feature type="domain" description="HTH araC/xylS-type" evidence="8">
    <location>
        <begin position="386"/>
        <end position="483"/>
    </location>
</feature>
<dbReference type="InterPro" id="IPR020449">
    <property type="entry name" value="Tscrpt_reg_AraC-type_HTH"/>
</dbReference>
<reference evidence="11" key="1">
    <citation type="submission" date="2016-11" db="EMBL/GenBank/DDBJ databases">
        <authorList>
            <person name="Varghese N."/>
            <person name="Submissions S."/>
        </authorList>
    </citation>
    <scope>NUCLEOTIDE SEQUENCE [LARGE SCALE GENOMIC DNA]</scope>
    <source>
        <strain evidence="11">DSM 15518</strain>
    </source>
</reference>
<dbReference type="STRING" id="1123349.SAMN02744037_01258"/>
<dbReference type="Pfam" id="PF12833">
    <property type="entry name" value="HTH_18"/>
    <property type="match status" value="1"/>
</dbReference>
<dbReference type="PROSITE" id="PS50110">
    <property type="entry name" value="RESPONSE_REGULATORY"/>
    <property type="match status" value="1"/>
</dbReference>
<evidence type="ECO:0000259" key="9">
    <source>
        <dbReference type="PROSITE" id="PS50110"/>
    </source>
</evidence>
<evidence type="ECO:0000256" key="4">
    <source>
        <dbReference type="ARBA" id="ARBA00023163"/>
    </source>
</evidence>
<protein>
    <recommendedName>
        <fullName evidence="1">Stage 0 sporulation protein A homolog</fullName>
    </recommendedName>
</protein>
<dbReference type="SUPFAM" id="SSF52172">
    <property type="entry name" value="CheY-like"/>
    <property type="match status" value="1"/>
</dbReference>
<evidence type="ECO:0000256" key="2">
    <source>
        <dbReference type="ARBA" id="ARBA00023015"/>
    </source>
</evidence>
<dbReference type="GO" id="GO:0043565">
    <property type="term" value="F:sequence-specific DNA binding"/>
    <property type="evidence" value="ECO:0007669"/>
    <property type="project" value="InterPro"/>
</dbReference>
<keyword evidence="2" id="KW-0805">Transcription regulation</keyword>
<dbReference type="PANTHER" id="PTHR43280:SF2">
    <property type="entry name" value="HTH-TYPE TRANSCRIPTIONAL REGULATOR EXSA"/>
    <property type="match status" value="1"/>
</dbReference>
<dbReference type="Proteomes" id="UP000242497">
    <property type="component" value="Unassembled WGS sequence"/>
</dbReference>
<organism evidence="10 11">
    <name type="scientific">Tepidibacter formicigenes DSM 15518</name>
    <dbReference type="NCBI Taxonomy" id="1123349"/>
    <lineage>
        <taxon>Bacteria</taxon>
        <taxon>Bacillati</taxon>
        <taxon>Bacillota</taxon>
        <taxon>Clostridia</taxon>
        <taxon>Peptostreptococcales</taxon>
        <taxon>Peptostreptococcaceae</taxon>
        <taxon>Tepidibacter</taxon>
    </lineage>
</organism>
<sequence>MHRILLADDEPIEREGFKLIINKNFQNINIVGEAKNGREVIELVDELRPDIVFLDIKMPGIDGIEAAKEIRKKYKDIRIIMVSAYDYFSYAKESFAIGAYDYLLKPVRRAKLVQVLENIINEIEKEKEDRKEKFKLKEELSEIKNILEEKLVSIIMEENIENIKNKLNILNLKLDMYCIIAVEGEEKLSQENFLNLYREITRNFKHIERTIVSVYNNVVYVLIDLDNIQRDYTEKRNKIYNLILNKYNIKTKIGICIGKDINNIKENILKVKAKSLMNNFNNIQGERDINIDYKINIIKEVEKGDKDAFENLKDIIWEEENAYNLYELLSMLRFNIYSKTKKFYFEDIMLRIKKNKGNLKSVKKDIIESIEKYFLEINNDKNELVELAKNYIFKNYNKDIKLEDIAQRLAISPYYLSKLFKQETGKNFIDFLTEIRIEESKKMLLDGKSIKNISKSIGYSDPNYFSRVFKKITGISPTKYKEKEKGR</sequence>
<evidence type="ECO:0000313" key="10">
    <source>
        <dbReference type="EMBL" id="SHJ94500.1"/>
    </source>
</evidence>
<keyword evidence="6" id="KW-0597">Phosphoprotein</keyword>
<gene>
    <name evidence="10" type="ORF">SAMN02744037_01258</name>
</gene>
<dbReference type="Gene3D" id="1.10.10.60">
    <property type="entry name" value="Homeodomain-like"/>
    <property type="match status" value="2"/>
</dbReference>
<dbReference type="Gene3D" id="3.40.50.2300">
    <property type="match status" value="1"/>
</dbReference>
<comment type="function">
    <text evidence="5">May play the central regulatory role in sporulation. It may be an element of the effector pathway responsible for the activation of sporulation genes in response to nutritional stress. Spo0A may act in concert with spo0H (a sigma factor) to control the expression of some genes that are critical to the sporulation process.</text>
</comment>
<dbReference type="OrthoDB" id="9794370at2"/>
<dbReference type="EMBL" id="FRAE01000022">
    <property type="protein sequence ID" value="SHJ94500.1"/>
    <property type="molecule type" value="Genomic_DNA"/>
</dbReference>
<proteinExistence type="predicted"/>
<evidence type="ECO:0000256" key="6">
    <source>
        <dbReference type="PROSITE-ProRule" id="PRU00169"/>
    </source>
</evidence>
<dbReference type="CDD" id="cd17536">
    <property type="entry name" value="REC_YesN-like"/>
    <property type="match status" value="1"/>
</dbReference>
<keyword evidence="4" id="KW-0804">Transcription</keyword>
<dbReference type="Pfam" id="PF00072">
    <property type="entry name" value="Response_reg"/>
    <property type="match status" value="1"/>
</dbReference>
<accession>A0A1M6NFM0</accession>
<dbReference type="RefSeq" id="WP_072888306.1">
    <property type="nucleotide sequence ID" value="NZ_FRAE01000022.1"/>
</dbReference>
<evidence type="ECO:0000256" key="7">
    <source>
        <dbReference type="SAM" id="Coils"/>
    </source>
</evidence>
<feature type="coiled-coil region" evidence="7">
    <location>
        <begin position="109"/>
        <end position="140"/>
    </location>
</feature>